<organism evidence="2 3">
    <name type="scientific">Paraburkholderia hospita</name>
    <dbReference type="NCBI Taxonomy" id="169430"/>
    <lineage>
        <taxon>Bacteria</taxon>
        <taxon>Pseudomonadati</taxon>
        <taxon>Pseudomonadota</taxon>
        <taxon>Betaproteobacteria</taxon>
        <taxon>Burkholderiales</taxon>
        <taxon>Burkholderiaceae</taxon>
        <taxon>Paraburkholderia</taxon>
    </lineage>
</organism>
<dbReference type="PANTHER" id="PTHR35894:SF1">
    <property type="entry name" value="PHOSPHORIBULOKINASE _ URIDINE KINASE FAMILY"/>
    <property type="match status" value="1"/>
</dbReference>
<evidence type="ECO:0000259" key="1">
    <source>
        <dbReference type="SMART" id="SM00382"/>
    </source>
</evidence>
<gene>
    <name evidence="2" type="ORF">WQE_15291</name>
</gene>
<accession>A0ABN0FNP3</accession>
<keyword evidence="3" id="KW-1185">Reference proteome</keyword>
<comment type="caution">
    <text evidence="2">The sequence shown here is derived from an EMBL/GenBank/DDBJ whole genome shotgun (WGS) entry which is preliminary data.</text>
</comment>
<dbReference type="PANTHER" id="PTHR35894">
    <property type="entry name" value="GENERAL SECRETION PATHWAY PROTEIN A-RELATED"/>
    <property type="match status" value="1"/>
</dbReference>
<sequence>MSQRLQALYGLKWNPFSPELPLEAIYVAPRIENFCWRIENALVREGGFAMVHGEPGTGKSVVMRVLAERLERHTDLTVVAINHPQSNLVDFYREMGDIFGLELRPHNRWGGFKTLRERWLSHLQSTRRRPILLIDEAQEMSAGVLNELRLMASARFDSQPLLCVVLAGDTRLTDKLRRDELLPLGSRIRSRLATEKASAEDLLACLDHLLASAGAPQLMTPPLRHTLCEHALGNYRVLSTLANELLNTAAHRELSELDEKLYFEVFAPATPSSRRTPARQSQSNGAR</sequence>
<dbReference type="SMART" id="SM00382">
    <property type="entry name" value="AAA"/>
    <property type="match status" value="1"/>
</dbReference>
<dbReference type="Gene3D" id="3.40.50.300">
    <property type="entry name" value="P-loop containing nucleotide triphosphate hydrolases"/>
    <property type="match status" value="1"/>
</dbReference>
<feature type="domain" description="AAA+ ATPase" evidence="1">
    <location>
        <begin position="45"/>
        <end position="198"/>
    </location>
</feature>
<protein>
    <submittedName>
        <fullName evidence="2">AAA ATPase</fullName>
    </submittedName>
</protein>
<dbReference type="InterPro" id="IPR049945">
    <property type="entry name" value="AAA_22"/>
</dbReference>
<evidence type="ECO:0000313" key="2">
    <source>
        <dbReference type="EMBL" id="EIN00407.1"/>
    </source>
</evidence>
<dbReference type="Proteomes" id="UP000004980">
    <property type="component" value="Unassembled WGS sequence"/>
</dbReference>
<dbReference type="CDD" id="cd00009">
    <property type="entry name" value="AAA"/>
    <property type="match status" value="1"/>
</dbReference>
<dbReference type="RefSeq" id="WP_007582223.1">
    <property type="nucleotide sequence ID" value="NZ_AKAU01000079.1"/>
</dbReference>
<dbReference type="InterPro" id="IPR052026">
    <property type="entry name" value="ExeA_AAA_ATPase_DNA-bind"/>
</dbReference>
<evidence type="ECO:0000313" key="3">
    <source>
        <dbReference type="Proteomes" id="UP000004980"/>
    </source>
</evidence>
<name>A0ABN0FNP3_9BURK</name>
<dbReference type="Pfam" id="PF13401">
    <property type="entry name" value="AAA_22"/>
    <property type="match status" value="1"/>
</dbReference>
<dbReference type="InterPro" id="IPR027417">
    <property type="entry name" value="P-loop_NTPase"/>
</dbReference>
<proteinExistence type="predicted"/>
<reference evidence="2 3" key="1">
    <citation type="journal article" date="2012" name="J. Bacteriol.">
        <title>Draft Genome Sequence of the Soil Bacterium Burkholderia terrae Strain BS001, Which Interacts with Fungal Surface Structures.</title>
        <authorList>
            <person name="Nazir R."/>
            <person name="Hansen M.A."/>
            <person name="Sorensen S."/>
            <person name="van Elsas J.D."/>
        </authorList>
    </citation>
    <scope>NUCLEOTIDE SEQUENCE [LARGE SCALE GENOMIC DNA]</scope>
    <source>
        <strain evidence="2 3">BS001</strain>
    </source>
</reference>
<dbReference type="SUPFAM" id="SSF52540">
    <property type="entry name" value="P-loop containing nucleoside triphosphate hydrolases"/>
    <property type="match status" value="1"/>
</dbReference>
<dbReference type="EMBL" id="AKAU01000079">
    <property type="protein sequence ID" value="EIN00407.1"/>
    <property type="molecule type" value="Genomic_DNA"/>
</dbReference>
<dbReference type="InterPro" id="IPR003593">
    <property type="entry name" value="AAA+_ATPase"/>
</dbReference>